<dbReference type="WBParaSite" id="L893_g20451.t1">
    <property type="protein sequence ID" value="L893_g20451.t1"/>
    <property type="gene ID" value="L893_g20451"/>
</dbReference>
<proteinExistence type="predicted"/>
<dbReference type="Proteomes" id="UP000095287">
    <property type="component" value="Unplaced"/>
</dbReference>
<protein>
    <submittedName>
        <fullName evidence="2">Thymidylate synthase</fullName>
    </submittedName>
</protein>
<evidence type="ECO:0000313" key="2">
    <source>
        <dbReference type="WBParaSite" id="L893_g20451.t1"/>
    </source>
</evidence>
<accession>A0A1I7YWG7</accession>
<name>A0A1I7YWG7_9BILA</name>
<organism evidence="1 2">
    <name type="scientific">Steinernema glaseri</name>
    <dbReference type="NCBI Taxonomy" id="37863"/>
    <lineage>
        <taxon>Eukaryota</taxon>
        <taxon>Metazoa</taxon>
        <taxon>Ecdysozoa</taxon>
        <taxon>Nematoda</taxon>
        <taxon>Chromadorea</taxon>
        <taxon>Rhabditida</taxon>
        <taxon>Tylenchina</taxon>
        <taxon>Panagrolaimomorpha</taxon>
        <taxon>Strongyloidoidea</taxon>
        <taxon>Steinernematidae</taxon>
        <taxon>Steinernema</taxon>
    </lineage>
</organism>
<dbReference type="AlphaFoldDB" id="A0A1I7YWG7"/>
<sequence>MVHPEPRGQVAYNVINVVNVIDASESSRGNDVLHELSDGWFLKDVVSTGRLRCINDGNNIYRIINLLPTSFWVEHFLSESCTGFDLHFVYDFPAEVASGLIQRWKEMDPRRQPQKTFARMSMRNVNPYEFTEFDVDSADPLLRQKIDRIVADVSHRGVLDEYAEIQTRIEYIEHPVYPSCRIYAVFLGRGETKRETGETIRWTKEDWFSKASCTLLIE</sequence>
<evidence type="ECO:0000313" key="1">
    <source>
        <dbReference type="Proteomes" id="UP000095287"/>
    </source>
</evidence>
<keyword evidence="1" id="KW-1185">Reference proteome</keyword>
<reference evidence="2" key="1">
    <citation type="submission" date="2016-11" db="UniProtKB">
        <authorList>
            <consortium name="WormBaseParasite"/>
        </authorList>
    </citation>
    <scope>IDENTIFICATION</scope>
</reference>